<dbReference type="Pfam" id="PF20796">
    <property type="entry name" value="PDDEXK_13"/>
    <property type="match status" value="1"/>
</dbReference>
<dbReference type="EMBL" id="JBBEGL010000005">
    <property type="protein sequence ID" value="MEJ2888729.1"/>
    <property type="molecule type" value="Genomic_DNA"/>
</dbReference>
<sequence length="318" mass="34967">MVTKRHYEQLQSRWRQEVLRLPAGPPTHPTSRLPTVEYCLPREFHGSTPVEGGWNFVSGAAHDYALGRSAGFNVFDDRLWRNMLSSQPLAFNIAGGLREHLASAADAFAELTEWPVIGFDRLGESVTDRHALDGLHAEWAPPRSRHTGDGSSFDIAAPLRLGGHRRVFLSIEVKYTDDFSSGVAARDLATKLEQYRPHLDALGIGDARREPLLRGRTFQFLRSVMLTDSVVRRGLRGDDRLDGGLATVVAPAADAVAREAVATVSAALGTTRTQVAFWSLDDLLDGCADQAPLQVWADTMRRRYLTGPVVVENSRSGA</sequence>
<gene>
    <name evidence="2" type="ORF">WCD41_19880</name>
</gene>
<protein>
    <recommendedName>
        <fullName evidence="1">PD-(D/E)XK nuclease-like domain-containing protein</fullName>
    </recommendedName>
</protein>
<evidence type="ECO:0000259" key="1">
    <source>
        <dbReference type="Pfam" id="PF20796"/>
    </source>
</evidence>
<evidence type="ECO:0000313" key="2">
    <source>
        <dbReference type="EMBL" id="MEJ2888729.1"/>
    </source>
</evidence>
<evidence type="ECO:0000313" key="3">
    <source>
        <dbReference type="Proteomes" id="UP001370100"/>
    </source>
</evidence>
<name>A0ABU8NBF6_9PSEU</name>
<organism evidence="2 3">
    <name type="scientific">Actinomycetospora aeridis</name>
    <dbReference type="NCBI Taxonomy" id="3129231"/>
    <lineage>
        <taxon>Bacteria</taxon>
        <taxon>Bacillati</taxon>
        <taxon>Actinomycetota</taxon>
        <taxon>Actinomycetes</taxon>
        <taxon>Pseudonocardiales</taxon>
        <taxon>Pseudonocardiaceae</taxon>
        <taxon>Actinomycetospora</taxon>
    </lineage>
</organism>
<dbReference type="InterPro" id="IPR048822">
    <property type="entry name" value="PDDEXK_13"/>
</dbReference>
<reference evidence="2 3" key="1">
    <citation type="submission" date="2024-03" db="EMBL/GenBank/DDBJ databases">
        <title>Actinomycetospora sp. OC33-EN06, a novel actinomycete isolated from wild orchid (Aerides multiflora).</title>
        <authorList>
            <person name="Suriyachadkun C."/>
        </authorList>
    </citation>
    <scope>NUCLEOTIDE SEQUENCE [LARGE SCALE GENOMIC DNA]</scope>
    <source>
        <strain evidence="2 3">OC33-EN06</strain>
    </source>
</reference>
<comment type="caution">
    <text evidence="2">The sequence shown here is derived from an EMBL/GenBank/DDBJ whole genome shotgun (WGS) entry which is preliminary data.</text>
</comment>
<feature type="domain" description="PD-(D/E)XK nuclease-like" evidence="1">
    <location>
        <begin position="5"/>
        <end position="305"/>
    </location>
</feature>
<dbReference type="RefSeq" id="WP_337715558.1">
    <property type="nucleotide sequence ID" value="NZ_JBBEGL010000005.1"/>
</dbReference>
<proteinExistence type="predicted"/>
<accession>A0ABU8NBF6</accession>
<keyword evidence="3" id="KW-1185">Reference proteome</keyword>
<dbReference type="Proteomes" id="UP001370100">
    <property type="component" value="Unassembled WGS sequence"/>
</dbReference>